<reference evidence="1 2" key="1">
    <citation type="submission" date="2021-03" db="EMBL/GenBank/DDBJ databases">
        <title>Genomic Encyclopedia of Type Strains, Phase IV (KMG-IV): sequencing the most valuable type-strain genomes for metagenomic binning, comparative biology and taxonomic classification.</title>
        <authorList>
            <person name="Goeker M."/>
        </authorList>
    </citation>
    <scope>NUCLEOTIDE SEQUENCE [LARGE SCALE GENOMIC DNA]</scope>
    <source>
        <strain evidence="1 2">DSM 26048</strain>
    </source>
</reference>
<comment type="caution">
    <text evidence="1">The sequence shown here is derived from an EMBL/GenBank/DDBJ whole genome shotgun (WGS) entry which is preliminary data.</text>
</comment>
<proteinExistence type="predicted"/>
<keyword evidence="2" id="KW-1185">Reference proteome</keyword>
<organism evidence="1 2">
    <name type="scientific">Paenibacillus eucommiae</name>
    <dbReference type="NCBI Taxonomy" id="1355755"/>
    <lineage>
        <taxon>Bacteria</taxon>
        <taxon>Bacillati</taxon>
        <taxon>Bacillota</taxon>
        <taxon>Bacilli</taxon>
        <taxon>Bacillales</taxon>
        <taxon>Paenibacillaceae</taxon>
        <taxon>Paenibacillus</taxon>
    </lineage>
</organism>
<dbReference type="EMBL" id="JAGGLB010000004">
    <property type="protein sequence ID" value="MBP1990343.1"/>
    <property type="molecule type" value="Genomic_DNA"/>
</dbReference>
<gene>
    <name evidence="1" type="ORF">J2Z66_001941</name>
</gene>
<sequence length="499" mass="55631">MVSNLLKGSLLVRCIVVLLVLTLIPIGASTASASGGAVTARIVSYPVTINGVTVDNLKARYPLLQYKDITYFPMTWEYADTLGFITSWSQENGLSVHLTNPKGKKLVQSNATKTTSGAAANSKNKAYKVNKATFPVNINGRAIQNAKEPYPLLAMGGITYFPLTWQFAHDEFDWSLAWSEQKGLSIVTPQVKYFSHLIFDDKDSLYAAAANYQDIYKISKSLDRLPTLLTSKEGEQLTKMRLDKENKETGKAWNEGAIEAAQLERRGELLYYQGVELFSLKPYIEENESYYINDPKEINQGIEVRGTVYPLSEHKALVAITIYIGLYIPAPYTPNSHVLLLVNVGKAAVIPGYDQAPERIITNSDGSVWVMTEPLDEILASNHWRRGKTALIDSRGQSLMLHEKLGSEEIKVLSADDKGLLVKTISRFEIGGIDSKASEKDSIYRVSMDMKASKLYANVKGQAYVDQAGHIYVMDERTNGVTDLSRELNKVWWDYELAK</sequence>
<evidence type="ECO:0000313" key="1">
    <source>
        <dbReference type="EMBL" id="MBP1990343.1"/>
    </source>
</evidence>
<evidence type="ECO:0008006" key="3">
    <source>
        <dbReference type="Google" id="ProtNLM"/>
    </source>
</evidence>
<dbReference type="RefSeq" id="WP_209971119.1">
    <property type="nucleotide sequence ID" value="NZ_JAGGLB010000004.1"/>
</dbReference>
<name>A0ABS4IS40_9BACL</name>
<accession>A0ABS4IS40</accession>
<evidence type="ECO:0000313" key="2">
    <source>
        <dbReference type="Proteomes" id="UP001519287"/>
    </source>
</evidence>
<dbReference type="Proteomes" id="UP001519287">
    <property type="component" value="Unassembled WGS sequence"/>
</dbReference>
<protein>
    <recommendedName>
        <fullName evidence="3">Copper amine oxidase-like N-terminal domain-containing protein</fullName>
    </recommendedName>
</protein>